<evidence type="ECO:0000313" key="1">
    <source>
        <dbReference type="EMBL" id="KAF4415652.1"/>
    </source>
</evidence>
<proteinExistence type="predicted"/>
<dbReference type="AlphaFoldDB" id="A0A8H4N8W9"/>
<organism evidence="1 2">
    <name type="scientific">Fusarium acutatum</name>
    <dbReference type="NCBI Taxonomy" id="78861"/>
    <lineage>
        <taxon>Eukaryota</taxon>
        <taxon>Fungi</taxon>
        <taxon>Dikarya</taxon>
        <taxon>Ascomycota</taxon>
        <taxon>Pezizomycotina</taxon>
        <taxon>Sordariomycetes</taxon>
        <taxon>Hypocreomycetidae</taxon>
        <taxon>Hypocreales</taxon>
        <taxon>Nectriaceae</taxon>
        <taxon>Fusarium</taxon>
        <taxon>Fusarium fujikuroi species complex</taxon>
    </lineage>
</organism>
<gene>
    <name evidence="1" type="ORF">FACUT_13212</name>
</gene>
<dbReference type="OrthoDB" id="5035669at2759"/>
<reference evidence="1 2" key="1">
    <citation type="submission" date="2020-01" db="EMBL/GenBank/DDBJ databases">
        <title>Identification and distribution of gene clusters putatively required for synthesis of sphingolipid metabolism inhibitors in phylogenetically diverse species of the filamentous fungus Fusarium.</title>
        <authorList>
            <person name="Kim H.-S."/>
            <person name="Busman M."/>
            <person name="Brown D.W."/>
            <person name="Divon H."/>
            <person name="Uhlig S."/>
            <person name="Proctor R.H."/>
        </authorList>
    </citation>
    <scope>NUCLEOTIDE SEQUENCE [LARGE SCALE GENOMIC DNA]</scope>
    <source>
        <strain evidence="1 2">NRRL 13308</strain>
    </source>
</reference>
<evidence type="ECO:0000313" key="2">
    <source>
        <dbReference type="Proteomes" id="UP000536711"/>
    </source>
</evidence>
<name>A0A8H4N8W9_9HYPO</name>
<comment type="caution">
    <text evidence="1">The sequence shown here is derived from an EMBL/GenBank/DDBJ whole genome shotgun (WGS) entry which is preliminary data.</text>
</comment>
<dbReference type="Proteomes" id="UP000536711">
    <property type="component" value="Unassembled WGS sequence"/>
</dbReference>
<protein>
    <submittedName>
        <fullName evidence="1">Uncharacterized protein</fullName>
    </submittedName>
</protein>
<sequence>MSNEENIRPRLDEFISAFSASTDRGRPNARFGHIKIPGFRLQGPSLMESIRQSLSARKVENMICVASDLERAVGLGFAKGGIVPMELTFSELLTCVKKNRADAGHGMAWKPPQQGDWKEHRILPRNIVVVFQIDPTVPADCALALIAVVQWALDVSVDHGSHVKVITLATDDGCDFLSTLVASRSRHITVDYLDLGEPCEGAFPATGSVKTTMHSSTDASETVKMIAAASLRDKSIQQLVLSFRSVNLAGEYEELVVKAETPFAEFGFDHKRLLEVMQAPTVGNTWLTINPSLSLIPVQFKGYGGIHILLGSQHTECVSWDNVTEQLVQYHRWTSKEERISQLQWARQLSVRDVHIYHEEEEEDSADATLGSFIHSTNRRHRQVENSHLGGFITGVMSIAPWGLRIDQVLACFIRYPSRIRSMRERLKIQRVITPTAINLRGTERVVFMAVLPHFNYDHRLALFVALDSDDLVRRVKIQLAAVMSTDVNKLARLKVSEPLYPDGEEAGRILNSCLGYCSDIAPSGTLWMVLGLWKALEVAINKGRENAPLWSFVEMNSSLTLRVRTMTEGIARILHTIGIGSAIHKTFEDETRGFSEEQKRLLQSHLLRAYVFQLVAAFPPFRDGETDPNAPLAHRIMANNVEVTLPFIPIYMTSLVYIDKVLQDSGNDFALGISQRLARLPGRPCGLMDWTAIPKDLVAEWLVEHRPGFELLPALASLTRHHPQNKDEIN</sequence>
<keyword evidence="2" id="KW-1185">Reference proteome</keyword>
<accession>A0A8H4N8W9</accession>
<dbReference type="EMBL" id="JAADJF010000523">
    <property type="protein sequence ID" value="KAF4415652.1"/>
    <property type="molecule type" value="Genomic_DNA"/>
</dbReference>